<feature type="site" description="Transition state stabilizer" evidence="7">
    <location>
        <position position="133"/>
    </location>
</feature>
<organism evidence="11 12">
    <name type="scientific">Faecalicatena fissicatena</name>
    <dbReference type="NCBI Taxonomy" id="290055"/>
    <lineage>
        <taxon>Bacteria</taxon>
        <taxon>Bacillati</taxon>
        <taxon>Bacillota</taxon>
        <taxon>Clostridia</taxon>
        <taxon>Lachnospirales</taxon>
        <taxon>Lachnospiraceae</taxon>
        <taxon>Faecalicatena</taxon>
    </lineage>
</organism>
<evidence type="ECO:0000256" key="2">
    <source>
        <dbReference type="ARBA" id="ARBA00004709"/>
    </source>
</evidence>
<evidence type="ECO:0000313" key="11">
    <source>
        <dbReference type="EMBL" id="MBM6738285.1"/>
    </source>
</evidence>
<feature type="binding site" evidence="7">
    <location>
        <begin position="8"/>
        <end position="10"/>
    </location>
    <ligand>
        <name>4-CDP-2-C-methyl-D-erythritol 2-phosphate</name>
        <dbReference type="ChEBI" id="CHEBI:57919"/>
    </ligand>
</feature>
<dbReference type="InterPro" id="IPR003526">
    <property type="entry name" value="MECDP_synthase"/>
</dbReference>
<accession>A0ABS2E9K5</accession>
<feature type="binding site" evidence="7">
    <location>
        <begin position="34"/>
        <end position="35"/>
    </location>
    <ligand>
        <name>4-CDP-2-C-methyl-D-erythritol 2-phosphate</name>
        <dbReference type="ChEBI" id="CHEBI:57919"/>
    </ligand>
</feature>
<name>A0ABS2E9K5_9FIRM</name>
<dbReference type="HAMAP" id="MF_00107">
    <property type="entry name" value="IspF"/>
    <property type="match status" value="1"/>
</dbReference>
<dbReference type="PANTHER" id="PTHR43181">
    <property type="entry name" value="2-C-METHYL-D-ERYTHRITOL 2,4-CYCLODIPHOSPHATE SYNTHASE, CHLOROPLASTIC"/>
    <property type="match status" value="1"/>
</dbReference>
<sequence>MRIGTGYDVHRLTEDRKLILGGVEIPYEKGLLGHSDADVLLHAIMDALLGAAALGDIGRHFPDTDEAYRGASSMKLLERVGELVAQELYVIGNIDATVIAQRPKLAPYIGEMRDNVARALGIRKDQVNIKATTEEGLGFTGSGQGIAAQAAACLETIANYSYEPRLEQEGQSEEAGCASCSGCPRQSGQRKDR</sequence>
<evidence type="ECO:0000259" key="10">
    <source>
        <dbReference type="Pfam" id="PF02542"/>
    </source>
</evidence>
<evidence type="ECO:0000256" key="4">
    <source>
        <dbReference type="ARBA" id="ARBA00022723"/>
    </source>
</evidence>
<feature type="site" description="Transition state stabilizer" evidence="7">
    <location>
        <position position="34"/>
    </location>
</feature>
<dbReference type="EC" id="4.6.1.12" evidence="3 7"/>
<dbReference type="GO" id="GO:0008685">
    <property type="term" value="F:2-C-methyl-D-erythritol 2,4-cyclodiphosphate synthase activity"/>
    <property type="evidence" value="ECO:0007669"/>
    <property type="project" value="UniProtKB-EC"/>
</dbReference>
<evidence type="ECO:0000256" key="1">
    <source>
        <dbReference type="ARBA" id="ARBA00000200"/>
    </source>
</evidence>
<dbReference type="InterPro" id="IPR036571">
    <property type="entry name" value="MECDP_synthase_sf"/>
</dbReference>
<gene>
    <name evidence="7" type="primary">ispF</name>
    <name evidence="11" type="ORF">H7U36_09280</name>
</gene>
<feature type="binding site" evidence="7">
    <location>
        <position position="139"/>
    </location>
    <ligand>
        <name>4-CDP-2-C-methyl-D-erythritol 2-phosphate</name>
        <dbReference type="ChEBI" id="CHEBI:57919"/>
    </ligand>
</feature>
<feature type="binding site" evidence="7">
    <location>
        <begin position="56"/>
        <end position="58"/>
    </location>
    <ligand>
        <name>4-CDP-2-C-methyl-D-erythritol 2-phosphate</name>
        <dbReference type="ChEBI" id="CHEBI:57919"/>
    </ligand>
</feature>
<feature type="domain" description="2-C-methyl-D-erythritol 2,4-cyclodiphosphate synthase" evidence="10">
    <location>
        <begin position="1"/>
        <end position="154"/>
    </location>
</feature>
<keyword evidence="12" id="KW-1185">Reference proteome</keyword>
<evidence type="ECO:0000256" key="5">
    <source>
        <dbReference type="ARBA" id="ARBA00023229"/>
    </source>
</evidence>
<reference evidence="11 12" key="1">
    <citation type="journal article" date="2021" name="Sci. Rep.">
        <title>The distribution of antibiotic resistance genes in chicken gut microbiota commensals.</title>
        <authorList>
            <person name="Juricova H."/>
            <person name="Matiasovicova J."/>
            <person name="Kubasova T."/>
            <person name="Cejkova D."/>
            <person name="Rychlik I."/>
        </authorList>
    </citation>
    <scope>NUCLEOTIDE SEQUENCE [LARGE SCALE GENOMIC DNA]</scope>
    <source>
        <strain evidence="11 12">An773</strain>
    </source>
</reference>
<dbReference type="SUPFAM" id="SSF69765">
    <property type="entry name" value="IpsF-like"/>
    <property type="match status" value="1"/>
</dbReference>
<keyword evidence="5 7" id="KW-0414">Isoprene biosynthesis</keyword>
<evidence type="ECO:0000256" key="8">
    <source>
        <dbReference type="RuleBase" id="RU004395"/>
    </source>
</evidence>
<comment type="caution">
    <text evidence="11">The sequence shown here is derived from an EMBL/GenBank/DDBJ whole genome shotgun (WGS) entry which is preliminary data.</text>
</comment>
<feature type="binding site" evidence="7">
    <location>
        <position position="10"/>
    </location>
    <ligand>
        <name>a divalent metal cation</name>
        <dbReference type="ChEBI" id="CHEBI:60240"/>
    </ligand>
</feature>
<feature type="binding site" evidence="7">
    <location>
        <position position="42"/>
    </location>
    <ligand>
        <name>a divalent metal cation</name>
        <dbReference type="ChEBI" id="CHEBI:60240"/>
    </ligand>
</feature>
<comment type="subunit">
    <text evidence="7">Homotrimer.</text>
</comment>
<feature type="binding site" evidence="7">
    <location>
        <begin position="132"/>
        <end position="135"/>
    </location>
    <ligand>
        <name>4-CDP-2-C-methyl-D-erythritol 2-phosphate</name>
        <dbReference type="ChEBI" id="CHEBI:57919"/>
    </ligand>
</feature>
<keyword evidence="6 7" id="KW-0456">Lyase</keyword>
<dbReference type="CDD" id="cd00554">
    <property type="entry name" value="MECDP_synthase"/>
    <property type="match status" value="1"/>
</dbReference>
<dbReference type="Proteomes" id="UP000716906">
    <property type="component" value="Unassembled WGS sequence"/>
</dbReference>
<evidence type="ECO:0000256" key="9">
    <source>
        <dbReference type="SAM" id="MobiDB-lite"/>
    </source>
</evidence>
<evidence type="ECO:0000256" key="7">
    <source>
        <dbReference type="HAMAP-Rule" id="MF_00107"/>
    </source>
</evidence>
<feature type="region of interest" description="Disordered" evidence="9">
    <location>
        <begin position="172"/>
        <end position="193"/>
    </location>
</feature>
<dbReference type="NCBIfam" id="TIGR00151">
    <property type="entry name" value="ispF"/>
    <property type="match status" value="1"/>
</dbReference>
<evidence type="ECO:0000256" key="3">
    <source>
        <dbReference type="ARBA" id="ARBA00012579"/>
    </source>
</evidence>
<evidence type="ECO:0000313" key="12">
    <source>
        <dbReference type="Proteomes" id="UP000716906"/>
    </source>
</evidence>
<comment type="pathway">
    <text evidence="2 7">Isoprenoid biosynthesis; isopentenyl diphosphate biosynthesis via DXP pathway; isopentenyl diphosphate from 1-deoxy-D-xylulose 5-phosphate: step 4/6.</text>
</comment>
<proteinExistence type="inferred from homology"/>
<feature type="binding site" evidence="7">
    <location>
        <position position="8"/>
    </location>
    <ligand>
        <name>a divalent metal cation</name>
        <dbReference type="ChEBI" id="CHEBI:60240"/>
    </ligand>
</feature>
<comment type="similarity">
    <text evidence="7 8">Belongs to the IspF family.</text>
</comment>
<dbReference type="EMBL" id="JACLYY010000008">
    <property type="protein sequence ID" value="MBM6738285.1"/>
    <property type="molecule type" value="Genomic_DNA"/>
</dbReference>
<dbReference type="Pfam" id="PF02542">
    <property type="entry name" value="YgbB"/>
    <property type="match status" value="1"/>
</dbReference>
<comment type="function">
    <text evidence="7">Involved in the biosynthesis of isopentenyl diphosphate (IPP) and dimethylallyl diphosphate (DMAPP), two major building blocks of isoprenoid compounds. Catalyzes the conversion of 4-diphosphocytidyl-2-C-methyl-D-erythritol 2-phosphate (CDP-ME2P) to 2-C-methyl-D-erythritol 2,4-cyclodiphosphate (ME-CPP) with a corresponding release of cytidine 5-monophosphate (CMP).</text>
</comment>
<dbReference type="RefSeq" id="WP_138302699.1">
    <property type="nucleotide sequence ID" value="NZ_JACLYY010000008.1"/>
</dbReference>
<comment type="caution">
    <text evidence="7">Lacks conserved residue(s) required for the propagation of feature annotation.</text>
</comment>
<evidence type="ECO:0000256" key="6">
    <source>
        <dbReference type="ARBA" id="ARBA00023239"/>
    </source>
</evidence>
<dbReference type="PROSITE" id="PS01350">
    <property type="entry name" value="ISPF"/>
    <property type="match status" value="1"/>
</dbReference>
<comment type="cofactor">
    <cofactor evidence="7">
        <name>a divalent metal cation</name>
        <dbReference type="ChEBI" id="CHEBI:60240"/>
    </cofactor>
    <text evidence="7">Binds 1 divalent metal cation per subunit.</text>
</comment>
<dbReference type="Gene3D" id="3.30.1330.50">
    <property type="entry name" value="2-C-methyl-D-erythritol 2,4-cyclodiphosphate synthase"/>
    <property type="match status" value="1"/>
</dbReference>
<protein>
    <recommendedName>
        <fullName evidence="3 7">2-C-methyl-D-erythritol 2,4-cyclodiphosphate synthase</fullName>
        <shortName evidence="7">MECDP-synthase</shortName>
        <shortName evidence="7">MECPP-synthase</shortName>
        <shortName evidence="7">MECPS</shortName>
        <ecNumber evidence="3 7">4.6.1.12</ecNumber>
    </recommendedName>
</protein>
<feature type="binding site" evidence="7">
    <location>
        <begin position="61"/>
        <end position="65"/>
    </location>
    <ligand>
        <name>4-CDP-2-C-methyl-D-erythritol 2-phosphate</name>
        <dbReference type="ChEBI" id="CHEBI:57919"/>
    </ligand>
</feature>
<keyword evidence="4 7" id="KW-0479">Metal-binding</keyword>
<comment type="catalytic activity">
    <reaction evidence="1 7 8">
        <text>4-CDP-2-C-methyl-D-erythritol 2-phosphate = 2-C-methyl-D-erythritol 2,4-cyclic diphosphate + CMP</text>
        <dbReference type="Rhea" id="RHEA:23864"/>
        <dbReference type="ChEBI" id="CHEBI:57919"/>
        <dbReference type="ChEBI" id="CHEBI:58483"/>
        <dbReference type="ChEBI" id="CHEBI:60377"/>
        <dbReference type="EC" id="4.6.1.12"/>
    </reaction>
</comment>
<dbReference type="PANTHER" id="PTHR43181:SF1">
    <property type="entry name" value="2-C-METHYL-D-ERYTHRITOL 2,4-CYCLODIPHOSPHATE SYNTHASE, CHLOROPLASTIC"/>
    <property type="match status" value="1"/>
</dbReference>
<dbReference type="InterPro" id="IPR020555">
    <property type="entry name" value="MECDP_synthase_CS"/>
</dbReference>